<organism evidence="1 2">
    <name type="scientific">Theobroma cacao</name>
    <name type="common">Cacao</name>
    <name type="synonym">Cocoa</name>
    <dbReference type="NCBI Taxonomy" id="3641"/>
    <lineage>
        <taxon>Eukaryota</taxon>
        <taxon>Viridiplantae</taxon>
        <taxon>Streptophyta</taxon>
        <taxon>Embryophyta</taxon>
        <taxon>Tracheophyta</taxon>
        <taxon>Spermatophyta</taxon>
        <taxon>Magnoliopsida</taxon>
        <taxon>eudicotyledons</taxon>
        <taxon>Gunneridae</taxon>
        <taxon>Pentapetalae</taxon>
        <taxon>rosids</taxon>
        <taxon>malvids</taxon>
        <taxon>Malvales</taxon>
        <taxon>Malvaceae</taxon>
        <taxon>Byttnerioideae</taxon>
        <taxon>Theobroma</taxon>
    </lineage>
</organism>
<dbReference type="AlphaFoldDB" id="A0A061GVA6"/>
<accession>A0A061GVA6</accession>
<evidence type="ECO:0000313" key="2">
    <source>
        <dbReference type="Proteomes" id="UP000026915"/>
    </source>
</evidence>
<dbReference type="InParanoid" id="A0A061GVA6"/>
<dbReference type="EMBL" id="CM001887">
    <property type="protein sequence ID" value="EOY33431.1"/>
    <property type="molecule type" value="Genomic_DNA"/>
</dbReference>
<dbReference type="HOGENOM" id="CLU_2150482_0_0_1"/>
<reference evidence="1 2" key="1">
    <citation type="journal article" date="2013" name="Genome Biol.">
        <title>The genome sequence of the most widely cultivated cacao type and its use to identify candidate genes regulating pod color.</title>
        <authorList>
            <person name="Motamayor J.C."/>
            <person name="Mockaitis K."/>
            <person name="Schmutz J."/>
            <person name="Haiminen N."/>
            <person name="Iii D.L."/>
            <person name="Cornejo O."/>
            <person name="Findley S.D."/>
            <person name="Zheng P."/>
            <person name="Utro F."/>
            <person name="Royaert S."/>
            <person name="Saski C."/>
            <person name="Jenkins J."/>
            <person name="Podicheti R."/>
            <person name="Zhao M."/>
            <person name="Scheffler B.E."/>
            <person name="Stack J.C."/>
            <person name="Feltus F.A."/>
            <person name="Mustiga G.M."/>
            <person name="Amores F."/>
            <person name="Phillips W."/>
            <person name="Marelli J.P."/>
            <person name="May G.D."/>
            <person name="Shapiro H."/>
            <person name="Ma J."/>
            <person name="Bustamante C.D."/>
            <person name="Schnell R.J."/>
            <person name="Main D."/>
            <person name="Gilbert D."/>
            <person name="Parida L."/>
            <person name="Kuhn D.N."/>
        </authorList>
    </citation>
    <scope>NUCLEOTIDE SEQUENCE [LARGE SCALE GENOMIC DNA]</scope>
    <source>
        <strain evidence="2">cv. Matina 1-6</strain>
    </source>
</reference>
<name>A0A061GVA6_THECC</name>
<dbReference type="Proteomes" id="UP000026915">
    <property type="component" value="Chromosome 9"/>
</dbReference>
<keyword evidence="2" id="KW-1185">Reference proteome</keyword>
<gene>
    <name evidence="1" type="ORF">TCM_041402</name>
</gene>
<evidence type="ECO:0000313" key="1">
    <source>
        <dbReference type="EMBL" id="EOY33431.1"/>
    </source>
</evidence>
<protein>
    <submittedName>
        <fullName evidence="1">Uncharacterized protein</fullName>
    </submittedName>
</protein>
<proteinExistence type="predicted"/>
<dbReference type="Gramene" id="EOY33431">
    <property type="protein sequence ID" value="EOY33431"/>
    <property type="gene ID" value="TCM_041402"/>
</dbReference>
<sequence>MCNFVFLLVSAKKSLNKTIVFKFVIKFFCCLESDARLTVFNWMIPCHQKERCIALDFSFHCPFCKKKVSKYDYTTWLCMVGLKSPTASWNSSFFLKRVEELNFAITVLRDGP</sequence>